<dbReference type="EMBL" id="CM017624">
    <property type="protein sequence ID" value="TYH83182.1"/>
    <property type="molecule type" value="Genomic_DNA"/>
</dbReference>
<evidence type="ECO:0000259" key="2">
    <source>
        <dbReference type="PROSITE" id="PS50127"/>
    </source>
</evidence>
<organism evidence="3 4">
    <name type="scientific">Gossypium tomentosum</name>
    <name type="common">Hawaiian cotton</name>
    <name type="synonym">Gossypium sandvicense</name>
    <dbReference type="NCBI Taxonomy" id="34277"/>
    <lineage>
        <taxon>Eukaryota</taxon>
        <taxon>Viridiplantae</taxon>
        <taxon>Streptophyta</taxon>
        <taxon>Embryophyta</taxon>
        <taxon>Tracheophyta</taxon>
        <taxon>Spermatophyta</taxon>
        <taxon>Magnoliopsida</taxon>
        <taxon>eudicotyledons</taxon>
        <taxon>Gunneridae</taxon>
        <taxon>Pentapetalae</taxon>
        <taxon>rosids</taxon>
        <taxon>malvids</taxon>
        <taxon>Malvales</taxon>
        <taxon>Malvaceae</taxon>
        <taxon>Malvoideae</taxon>
        <taxon>Gossypium</taxon>
    </lineage>
</organism>
<dbReference type="PANTHER" id="PTHR24068">
    <property type="entry name" value="UBIQUITIN-CONJUGATING ENZYME E2"/>
    <property type="match status" value="1"/>
</dbReference>
<keyword evidence="1" id="KW-0472">Membrane</keyword>
<dbReference type="Proteomes" id="UP000322667">
    <property type="component" value="Chromosome D02"/>
</dbReference>
<sequence>MAQEARLKLRMQKELKLLLVDPPHGASFPTLSSQSNITDLSSIHAQIGLEETFYSKGIFKIKVQIPKRYPLQLPIVTFGTPIYYSNIDNGGRICLDILNIILFLLLFLWRGFLIHTHLRFSKDLQ</sequence>
<keyword evidence="4" id="KW-1185">Reference proteome</keyword>
<dbReference type="Gene3D" id="3.10.110.10">
    <property type="entry name" value="Ubiquitin Conjugating Enzyme"/>
    <property type="match status" value="1"/>
</dbReference>
<accession>A0A5D2LVV9</accession>
<evidence type="ECO:0000313" key="3">
    <source>
        <dbReference type="EMBL" id="TYH83182.1"/>
    </source>
</evidence>
<name>A0A5D2LVV9_GOSTO</name>
<keyword evidence="1" id="KW-0812">Transmembrane</keyword>
<dbReference type="InterPro" id="IPR016135">
    <property type="entry name" value="UBQ-conjugating_enzyme/RWD"/>
</dbReference>
<dbReference type="PROSITE" id="PS50127">
    <property type="entry name" value="UBC_2"/>
    <property type="match status" value="1"/>
</dbReference>
<dbReference type="InterPro" id="IPR000608">
    <property type="entry name" value="UBC"/>
</dbReference>
<keyword evidence="1" id="KW-1133">Transmembrane helix</keyword>
<proteinExistence type="predicted"/>
<feature type="domain" description="UBC core" evidence="2">
    <location>
        <begin position="6"/>
        <end position="125"/>
    </location>
</feature>
<dbReference type="Pfam" id="PF00179">
    <property type="entry name" value="UQ_con"/>
    <property type="match status" value="1"/>
</dbReference>
<feature type="transmembrane region" description="Helical" evidence="1">
    <location>
        <begin position="93"/>
        <end position="112"/>
    </location>
</feature>
<protein>
    <recommendedName>
        <fullName evidence="2">UBC core domain-containing protein</fullName>
    </recommendedName>
</protein>
<dbReference type="AlphaFoldDB" id="A0A5D2LVV9"/>
<evidence type="ECO:0000313" key="4">
    <source>
        <dbReference type="Proteomes" id="UP000322667"/>
    </source>
</evidence>
<dbReference type="SUPFAM" id="SSF54495">
    <property type="entry name" value="UBC-like"/>
    <property type="match status" value="1"/>
</dbReference>
<reference evidence="3 4" key="1">
    <citation type="submission" date="2019-07" db="EMBL/GenBank/DDBJ databases">
        <title>WGS assembly of Gossypium tomentosum.</title>
        <authorList>
            <person name="Chen Z.J."/>
            <person name="Sreedasyam A."/>
            <person name="Ando A."/>
            <person name="Song Q."/>
            <person name="De L."/>
            <person name="Hulse-Kemp A."/>
            <person name="Ding M."/>
            <person name="Ye W."/>
            <person name="Kirkbride R."/>
            <person name="Jenkins J."/>
            <person name="Plott C."/>
            <person name="Lovell J."/>
            <person name="Lin Y.-M."/>
            <person name="Vaughn R."/>
            <person name="Liu B."/>
            <person name="Li W."/>
            <person name="Simpson S."/>
            <person name="Scheffler B."/>
            <person name="Saski C."/>
            <person name="Grover C."/>
            <person name="Hu G."/>
            <person name="Conover J."/>
            <person name="Carlson J."/>
            <person name="Shu S."/>
            <person name="Boston L."/>
            <person name="Williams M."/>
            <person name="Peterson D."/>
            <person name="Mcgee K."/>
            <person name="Jones D."/>
            <person name="Wendel J."/>
            <person name="Stelly D."/>
            <person name="Grimwood J."/>
            <person name="Schmutz J."/>
        </authorList>
    </citation>
    <scope>NUCLEOTIDE SEQUENCE [LARGE SCALE GENOMIC DNA]</scope>
    <source>
        <strain evidence="3">7179.01</strain>
    </source>
</reference>
<gene>
    <name evidence="3" type="ORF">ES332_D02G115000v1</name>
</gene>
<dbReference type="SMR" id="A0A5D2LVV9"/>
<dbReference type="SMART" id="SM00212">
    <property type="entry name" value="UBCc"/>
    <property type="match status" value="1"/>
</dbReference>
<evidence type="ECO:0000256" key="1">
    <source>
        <dbReference type="SAM" id="Phobius"/>
    </source>
</evidence>